<dbReference type="EMBL" id="JARBJD010000118">
    <property type="protein sequence ID" value="KAK2951482.1"/>
    <property type="molecule type" value="Genomic_DNA"/>
</dbReference>
<dbReference type="EMBL" id="JARBJD010000118">
    <property type="protein sequence ID" value="KAK2951477.1"/>
    <property type="molecule type" value="Genomic_DNA"/>
</dbReference>
<feature type="domain" description="FHA" evidence="2">
    <location>
        <begin position="50"/>
        <end position="109"/>
    </location>
</feature>
<evidence type="ECO:0000313" key="3">
    <source>
        <dbReference type="EMBL" id="KAK2951477.1"/>
    </source>
</evidence>
<evidence type="ECO:0000313" key="4">
    <source>
        <dbReference type="EMBL" id="KAK2951482.1"/>
    </source>
</evidence>
<keyword evidence="5" id="KW-1185">Reference proteome</keyword>
<reference evidence="4 5" key="1">
    <citation type="journal article" date="2022" name="bioRxiv">
        <title>Genomics of Preaxostyla Flagellates Illuminates Evolutionary Transitions and the Path Towards Mitochondrial Loss.</title>
        <authorList>
            <person name="Novak L.V.F."/>
            <person name="Treitli S.C."/>
            <person name="Pyrih J."/>
            <person name="Halakuc P."/>
            <person name="Pipaliya S.V."/>
            <person name="Vacek V."/>
            <person name="Brzon O."/>
            <person name="Soukal P."/>
            <person name="Eme L."/>
            <person name="Dacks J.B."/>
            <person name="Karnkowska A."/>
            <person name="Elias M."/>
            <person name="Hampl V."/>
        </authorList>
    </citation>
    <scope>NUCLEOTIDE SEQUENCE [LARGE SCALE GENOMIC DNA]</scope>
    <source>
        <strain evidence="4">NAU3</strain>
        <tissue evidence="4">Gut</tissue>
    </source>
</reference>
<gene>
    <name evidence="3" type="ORF">BLNAU_13634</name>
    <name evidence="4" type="ORF">BLNAU_13639</name>
</gene>
<protein>
    <recommendedName>
        <fullName evidence="2">FHA domain-containing protein</fullName>
    </recommendedName>
</protein>
<name>A0ABQ9XJC0_9EUKA</name>
<feature type="region of interest" description="Disordered" evidence="1">
    <location>
        <begin position="430"/>
        <end position="469"/>
    </location>
</feature>
<dbReference type="InterPro" id="IPR000253">
    <property type="entry name" value="FHA_dom"/>
</dbReference>
<evidence type="ECO:0000313" key="5">
    <source>
        <dbReference type="Proteomes" id="UP001281761"/>
    </source>
</evidence>
<comment type="caution">
    <text evidence="4">The sequence shown here is derived from an EMBL/GenBank/DDBJ whole genome shotgun (WGS) entry which is preliminary data.</text>
</comment>
<evidence type="ECO:0000259" key="2">
    <source>
        <dbReference type="PROSITE" id="PS50006"/>
    </source>
</evidence>
<dbReference type="Proteomes" id="UP001281761">
    <property type="component" value="Unassembled WGS sequence"/>
</dbReference>
<dbReference type="PROSITE" id="PS50006">
    <property type="entry name" value="FHA_DOMAIN"/>
    <property type="match status" value="1"/>
</dbReference>
<accession>A0ABQ9XJC0</accession>
<proteinExistence type="predicted"/>
<sequence length="490" mass="55728">MFVPMNCLNRLPVTLYGTRKLIPFEIKCLLVGSTSPKSILSQHFSKREHLRYGKVVTLDDLREIIDQNTMKEPLLTKDLGPVHSYRPSMKELNLSDFQLLGSYVNGSRLVVADILERCIAYFIRHDQLTLHDMNYLVNYLNDPEGSRKKIKEKLGSEDQEIVSTTQNYLDGLRHRATQTHLYSEQEITSFIGSLDGKPTLDSADLDEIKTISKDLTTDTPVSYEQADVASTLETTKQQIDINLEVMKTLLSNALLIVKQQFQLLVKPYTESNPVTDLTNEDYDFLVRQFMVNPLLDHSRPDELTQFFTGASQIKGSALKTAIQLVNDQFDTAKQDLDMVFRILRGEDQNVENTQREALSDRMDEIRSRIIQTQVAMFQYLGKHFLFSWKDLATLLCSPNGNRTRYLAAIQSLAENPKKITKPLRSETIKSLPEPVIGPSANPLSPLPTSRKSVVRSNPTPPTIPSMPVLNEKRKYSFQKTFDASPSRPKK</sequence>
<evidence type="ECO:0000256" key="1">
    <source>
        <dbReference type="SAM" id="MobiDB-lite"/>
    </source>
</evidence>
<organism evidence="4 5">
    <name type="scientific">Blattamonas nauphoetae</name>
    <dbReference type="NCBI Taxonomy" id="2049346"/>
    <lineage>
        <taxon>Eukaryota</taxon>
        <taxon>Metamonada</taxon>
        <taxon>Preaxostyla</taxon>
        <taxon>Oxymonadida</taxon>
        <taxon>Blattamonas</taxon>
    </lineage>
</organism>
<feature type="compositionally biased region" description="Polar residues" evidence="1">
    <location>
        <begin position="446"/>
        <end position="457"/>
    </location>
</feature>